<reference evidence="3" key="2">
    <citation type="submission" date="2015-01" db="EMBL/GenBank/DDBJ databases">
        <title>Evolutionary Origins and Diversification of the Mycorrhizal Mutualists.</title>
        <authorList>
            <consortium name="DOE Joint Genome Institute"/>
            <consortium name="Mycorrhizal Genomics Consortium"/>
            <person name="Kohler A."/>
            <person name="Kuo A."/>
            <person name="Nagy L.G."/>
            <person name="Floudas D."/>
            <person name="Copeland A."/>
            <person name="Barry K.W."/>
            <person name="Cichocki N."/>
            <person name="Veneault-Fourrey C."/>
            <person name="LaButti K."/>
            <person name="Lindquist E.A."/>
            <person name="Lipzen A."/>
            <person name="Lundell T."/>
            <person name="Morin E."/>
            <person name="Murat C."/>
            <person name="Riley R."/>
            <person name="Ohm R."/>
            <person name="Sun H."/>
            <person name="Tunlid A."/>
            <person name="Henrissat B."/>
            <person name="Grigoriev I.V."/>
            <person name="Hibbett D.S."/>
            <person name="Martin F."/>
        </authorList>
    </citation>
    <scope>NUCLEOTIDE SEQUENCE [LARGE SCALE GENOMIC DNA]</scope>
    <source>
        <strain evidence="3">MUT 4182</strain>
    </source>
</reference>
<dbReference type="HOGENOM" id="CLU_022672_2_0_1"/>
<dbReference type="Proteomes" id="UP000054248">
    <property type="component" value="Unassembled WGS sequence"/>
</dbReference>
<dbReference type="OrthoDB" id="2527403at2759"/>
<evidence type="ECO:0000313" key="3">
    <source>
        <dbReference type="Proteomes" id="UP000054248"/>
    </source>
</evidence>
<evidence type="ECO:0000256" key="1">
    <source>
        <dbReference type="SAM" id="MobiDB-lite"/>
    </source>
</evidence>
<dbReference type="AlphaFoldDB" id="A0A0C3LQ23"/>
<dbReference type="InterPro" id="IPR018803">
    <property type="entry name" value="Ish1/Msc1-like"/>
</dbReference>
<feature type="region of interest" description="Disordered" evidence="1">
    <location>
        <begin position="485"/>
        <end position="504"/>
    </location>
</feature>
<gene>
    <name evidence="2" type="ORF">M407DRAFT_244758</name>
</gene>
<dbReference type="Pfam" id="PF10281">
    <property type="entry name" value="Ish1"/>
    <property type="match status" value="5"/>
</dbReference>
<feature type="compositionally biased region" description="Basic and acidic residues" evidence="1">
    <location>
        <begin position="493"/>
        <end position="504"/>
    </location>
</feature>
<keyword evidence="3" id="KW-1185">Reference proteome</keyword>
<reference evidence="2 3" key="1">
    <citation type="submission" date="2014-04" db="EMBL/GenBank/DDBJ databases">
        <authorList>
            <consortium name="DOE Joint Genome Institute"/>
            <person name="Kuo A."/>
            <person name="Girlanda M."/>
            <person name="Perotto S."/>
            <person name="Kohler A."/>
            <person name="Nagy L.G."/>
            <person name="Floudas D."/>
            <person name="Copeland A."/>
            <person name="Barry K.W."/>
            <person name="Cichocki N."/>
            <person name="Veneault-Fourrey C."/>
            <person name="LaButti K."/>
            <person name="Lindquist E.A."/>
            <person name="Lipzen A."/>
            <person name="Lundell T."/>
            <person name="Morin E."/>
            <person name="Murat C."/>
            <person name="Sun H."/>
            <person name="Tunlid A."/>
            <person name="Henrissat B."/>
            <person name="Grigoriev I.V."/>
            <person name="Hibbett D.S."/>
            <person name="Martin F."/>
            <person name="Nordberg H.P."/>
            <person name="Cantor M.N."/>
            <person name="Hua S.X."/>
        </authorList>
    </citation>
    <scope>NUCLEOTIDE SEQUENCE [LARGE SCALE GENOMIC DNA]</scope>
    <source>
        <strain evidence="2 3">MUT 4182</strain>
    </source>
</reference>
<accession>A0A0C3LQ23</accession>
<feature type="non-terminal residue" evidence="2">
    <location>
        <position position="1"/>
    </location>
</feature>
<organism evidence="2 3">
    <name type="scientific">Tulasnella calospora MUT 4182</name>
    <dbReference type="NCBI Taxonomy" id="1051891"/>
    <lineage>
        <taxon>Eukaryota</taxon>
        <taxon>Fungi</taxon>
        <taxon>Dikarya</taxon>
        <taxon>Basidiomycota</taxon>
        <taxon>Agaricomycotina</taxon>
        <taxon>Agaricomycetes</taxon>
        <taxon>Cantharellales</taxon>
        <taxon>Tulasnellaceae</taxon>
        <taxon>Tulasnella</taxon>
    </lineage>
</organism>
<sequence>YDNWDTQKLHHWLESNSIAVPDNYGKKDLKQLVATNWESHKPWTQSMYEAARPHYEGLQASAFDSWDESRLRNFLLEQGLVEPKGPREQLVLAAKKQYNAYTNAAASLASRASTAASTAVYGDATYQASKSATSLASEASKSASSVNAWASPSASSIAVEASKSAAAAYASASVFANRKMDDSKDYVWSTWDDNRLRTYLEDKGVIKTKQQATRDELIAKMKTSYVSTTDPAWQAWSNSYIREWLVAHGVLKSEAEKKREEYEALLKQYYYAPQQKVWSTWSDSELKAWLVKNGYVKSDAQIKREKAESIVAKNWYSAKDTAWSAWSDNNMKQWLIDHGYMRSDAQVKRDELIKLMNDKYSDTYHKSAEYLTWPDARLRAYLRNWGVDDTQIIGRPSLLQEVRIRYYQANNKVEQMLAAIRASVYSSMENAEATLSQILETLTGKSHEAKDYANDKYGDAKTYADQKGHDAKAYAADKAAEKAASAESAAASARKEAERKKSEL</sequence>
<evidence type="ECO:0000313" key="2">
    <source>
        <dbReference type="EMBL" id="KIO23517.1"/>
    </source>
</evidence>
<dbReference type="EMBL" id="KN823083">
    <property type="protein sequence ID" value="KIO23517.1"/>
    <property type="molecule type" value="Genomic_DNA"/>
</dbReference>
<protein>
    <submittedName>
        <fullName evidence="2">Uncharacterized protein</fullName>
    </submittedName>
</protein>
<dbReference type="STRING" id="1051891.A0A0C3LQ23"/>
<proteinExistence type="predicted"/>
<name>A0A0C3LQ23_9AGAM</name>